<accession>A0A1B1KBA9</accession>
<evidence type="ECO:0000256" key="1">
    <source>
        <dbReference type="SAM" id="MobiDB-lite"/>
    </source>
</evidence>
<dbReference type="EMBL" id="CP009111">
    <property type="protein sequence ID" value="ANS29903.1"/>
    <property type="molecule type" value="Genomic_DNA"/>
</dbReference>
<dbReference type="RefSeq" id="WP_065491893.1">
    <property type="nucleotide sequence ID" value="NZ_CP009111.1"/>
</dbReference>
<feature type="region of interest" description="Disordered" evidence="1">
    <location>
        <begin position="407"/>
        <end position="429"/>
    </location>
</feature>
<sequence>MTVLVSIVFLGEEDAKHLKDMQDSETLKSVTTSLAVLEGTRRHKTGAALLVRDETVIGAAQIARGGRADDIRRRLDLNSVTMLNTSTARLDDLRSRLYASQHAPTRAPGGALTSNASESARQWLLDKHPEASTSFATAGTGRPIGDNARLALVAEQQEATTALLAFAQLDPEFVLVPAERNPDKDRQTFLPAHKVTPHEDALVEHDVGRFLGWRAESTDVVGIRAFTDGVGRTLQVMNANRTPAESAVGTDLIYYHEQRKSFVLVQYKRMKSETRSWIYRPDAQLHKQLDTMKSVDDCCSTEDSDEFRLFQTPSFVKICKLESLNLESRSLVPGMYLAREQVEQHIRAGTKGPGGGTYFSFENAPNYLTNTLFTDLVAQGLIGSRGTDTDFIRDQIASSLEQTGSTVVGVLSDEKDRRPGPSRQAKIVE</sequence>
<gene>
    <name evidence="2" type="ORF">R1CP_26275</name>
</gene>
<dbReference type="Proteomes" id="UP000186108">
    <property type="component" value="Chromosome"/>
</dbReference>
<evidence type="ECO:0000313" key="2">
    <source>
        <dbReference type="EMBL" id="ANS29903.1"/>
    </source>
</evidence>
<proteinExistence type="predicted"/>
<name>A0A1B1KBA9_RHOOP</name>
<protein>
    <submittedName>
        <fullName evidence="2">Uncharacterized protein</fullName>
    </submittedName>
</protein>
<reference evidence="2 3" key="1">
    <citation type="submission" date="2014-07" db="EMBL/GenBank/DDBJ databases">
        <authorList>
            <person name="Zhang J.E."/>
            <person name="Yang H."/>
            <person name="Guo J."/>
            <person name="Deng Z."/>
            <person name="Luo H."/>
            <person name="Luo M."/>
            <person name="Zhao B."/>
        </authorList>
    </citation>
    <scope>NUCLEOTIDE SEQUENCE [LARGE SCALE GENOMIC DNA]</scope>
    <source>
        <strain evidence="2 3">1CP</strain>
    </source>
</reference>
<organism evidence="2 3">
    <name type="scientific">Rhodococcus opacus</name>
    <name type="common">Nocardia opaca</name>
    <dbReference type="NCBI Taxonomy" id="37919"/>
    <lineage>
        <taxon>Bacteria</taxon>
        <taxon>Bacillati</taxon>
        <taxon>Actinomycetota</taxon>
        <taxon>Actinomycetes</taxon>
        <taxon>Mycobacteriales</taxon>
        <taxon>Nocardiaceae</taxon>
        <taxon>Rhodococcus</taxon>
    </lineage>
</organism>
<evidence type="ECO:0000313" key="3">
    <source>
        <dbReference type="Proteomes" id="UP000186108"/>
    </source>
</evidence>
<dbReference type="AlphaFoldDB" id="A0A1B1KBA9"/>